<organism evidence="2 3">
    <name type="scientific">Lophiostoma macrostomum CBS 122681</name>
    <dbReference type="NCBI Taxonomy" id="1314788"/>
    <lineage>
        <taxon>Eukaryota</taxon>
        <taxon>Fungi</taxon>
        <taxon>Dikarya</taxon>
        <taxon>Ascomycota</taxon>
        <taxon>Pezizomycotina</taxon>
        <taxon>Dothideomycetes</taxon>
        <taxon>Pleosporomycetidae</taxon>
        <taxon>Pleosporales</taxon>
        <taxon>Lophiostomataceae</taxon>
        <taxon>Lophiostoma</taxon>
    </lineage>
</organism>
<reference evidence="2" key="1">
    <citation type="journal article" date="2020" name="Stud. Mycol.">
        <title>101 Dothideomycetes genomes: a test case for predicting lifestyles and emergence of pathogens.</title>
        <authorList>
            <person name="Haridas S."/>
            <person name="Albert R."/>
            <person name="Binder M."/>
            <person name="Bloem J."/>
            <person name="Labutti K."/>
            <person name="Salamov A."/>
            <person name="Andreopoulos B."/>
            <person name="Baker S."/>
            <person name="Barry K."/>
            <person name="Bills G."/>
            <person name="Bluhm B."/>
            <person name="Cannon C."/>
            <person name="Castanera R."/>
            <person name="Culley D."/>
            <person name="Daum C."/>
            <person name="Ezra D."/>
            <person name="Gonzalez J."/>
            <person name="Henrissat B."/>
            <person name="Kuo A."/>
            <person name="Liang C."/>
            <person name="Lipzen A."/>
            <person name="Lutzoni F."/>
            <person name="Magnuson J."/>
            <person name="Mondo S."/>
            <person name="Nolan M."/>
            <person name="Ohm R."/>
            <person name="Pangilinan J."/>
            <person name="Park H.-J."/>
            <person name="Ramirez L."/>
            <person name="Alfaro M."/>
            <person name="Sun H."/>
            <person name="Tritt A."/>
            <person name="Yoshinaga Y."/>
            <person name="Zwiers L.-H."/>
            <person name="Turgeon B."/>
            <person name="Goodwin S."/>
            <person name="Spatafora J."/>
            <person name="Crous P."/>
            <person name="Grigoriev I."/>
        </authorList>
    </citation>
    <scope>NUCLEOTIDE SEQUENCE</scope>
    <source>
        <strain evidence="2">CBS 122681</strain>
    </source>
</reference>
<dbReference type="EMBL" id="MU004291">
    <property type="protein sequence ID" value="KAF2662049.1"/>
    <property type="molecule type" value="Genomic_DNA"/>
</dbReference>
<dbReference type="Proteomes" id="UP000799324">
    <property type="component" value="Unassembled WGS sequence"/>
</dbReference>
<evidence type="ECO:0000313" key="2">
    <source>
        <dbReference type="EMBL" id="KAF2662049.1"/>
    </source>
</evidence>
<evidence type="ECO:0000256" key="1">
    <source>
        <dbReference type="SAM" id="MobiDB-lite"/>
    </source>
</evidence>
<dbReference type="AlphaFoldDB" id="A0A6A6TPP2"/>
<keyword evidence="3" id="KW-1185">Reference proteome</keyword>
<feature type="region of interest" description="Disordered" evidence="1">
    <location>
        <begin position="1"/>
        <end position="54"/>
    </location>
</feature>
<sequence length="480" mass="55557">MEGNSRANLVTRFRRRLQSRAKTTSDETIKRRPQKLQKKTVHDSTENHDEGMNELGERTYSVFSEASTLVEERRSRDHTDMLHGLAHHDSFDSLVDASYNQSKGGSNPHIDEAQLRRIKARNEKSEGMIRRLSSDVWKHISSFLDPADAAHLAMSNKTLSWKLGPDSLRALALPEHRQHRIRFLRHMDGHFPNHLLCFPCGVYHRRTSIGNEKLKADFVNYPLYACPLVFASYLPRMRLAHGRELPYSFIQLAIRHSLHSKNHGNDPNLLSRRWKDSTNGWMHQSRYIIHDGRLLMRIRSQTFAPPKLTVTAQRHLLYEREDYQPYFSVCAHWRDGELMQLCKCALSHVPEPRQSYLTQLKKAPTVSRTLNHASLVARQCDECRPARRCPECPTEYLIEISMTEDRRDPVNRFKHMLSVTRWSDLGDGSSPTDNPEYCAINGIEAEYDSFSHVGRRAVAGILRHRTGNQKRLPPYINTVL</sequence>
<feature type="compositionally biased region" description="Basic and acidic residues" evidence="1">
    <location>
        <begin position="40"/>
        <end position="54"/>
    </location>
</feature>
<name>A0A6A6TPP2_9PLEO</name>
<accession>A0A6A6TPP2</accession>
<proteinExistence type="predicted"/>
<gene>
    <name evidence="2" type="ORF">K491DRAFT_700717</name>
</gene>
<dbReference type="OrthoDB" id="3912356at2759"/>
<evidence type="ECO:0000313" key="3">
    <source>
        <dbReference type="Proteomes" id="UP000799324"/>
    </source>
</evidence>
<evidence type="ECO:0008006" key="4">
    <source>
        <dbReference type="Google" id="ProtNLM"/>
    </source>
</evidence>
<protein>
    <recommendedName>
        <fullName evidence="4">F-box domain-containing protein</fullName>
    </recommendedName>
</protein>